<protein>
    <recommendedName>
        <fullName evidence="5">Type 2A phosphatase activator TIP41</fullName>
    </recommendedName>
</protein>
<dbReference type="InterPro" id="IPR007303">
    <property type="entry name" value="TIP41-like"/>
</dbReference>
<dbReference type="RefSeq" id="XP_003667526.1">
    <property type="nucleotide sequence ID" value="XM_003667478.1"/>
</dbReference>
<dbReference type="OMA" id="DMILFED"/>
<dbReference type="PANTHER" id="PTHR21021:SF16">
    <property type="entry name" value="TIP41-LIKE PROTEIN"/>
    <property type="match status" value="1"/>
</dbReference>
<dbReference type="EMBL" id="HE580267">
    <property type="protein sequence ID" value="CCD22283.1"/>
    <property type="molecule type" value="Genomic_DNA"/>
</dbReference>
<dbReference type="GO" id="GO:0005829">
    <property type="term" value="C:cytosol"/>
    <property type="evidence" value="ECO:0007669"/>
    <property type="project" value="TreeGrafter"/>
</dbReference>
<dbReference type="Pfam" id="PF04176">
    <property type="entry name" value="TIP41"/>
    <property type="match status" value="1"/>
</dbReference>
<feature type="compositionally biased region" description="Low complexity" evidence="2">
    <location>
        <begin position="132"/>
        <end position="143"/>
    </location>
</feature>
<dbReference type="GeneID" id="11493889"/>
<organism evidence="3 4">
    <name type="scientific">Naumovozyma dairenensis (strain ATCC 10597 / BCRC 20456 / CBS 421 / NBRC 0211 / NRRL Y-12639)</name>
    <name type="common">Saccharomyces dairenensis</name>
    <dbReference type="NCBI Taxonomy" id="1071378"/>
    <lineage>
        <taxon>Eukaryota</taxon>
        <taxon>Fungi</taxon>
        <taxon>Dikarya</taxon>
        <taxon>Ascomycota</taxon>
        <taxon>Saccharomycotina</taxon>
        <taxon>Saccharomycetes</taxon>
        <taxon>Saccharomycetales</taxon>
        <taxon>Saccharomycetaceae</taxon>
        <taxon>Naumovozyma</taxon>
    </lineage>
</organism>
<dbReference type="AlphaFoldDB" id="G0W395"/>
<feature type="region of interest" description="Disordered" evidence="2">
    <location>
        <begin position="1"/>
        <end position="80"/>
    </location>
</feature>
<gene>
    <name evidence="3" type="primary">NDAI0A01250</name>
    <name evidence="3" type="ordered locus">NDAI_0A01250</name>
</gene>
<dbReference type="Proteomes" id="UP000000689">
    <property type="component" value="Chromosome 1"/>
</dbReference>
<feature type="region of interest" description="Disordered" evidence="2">
    <location>
        <begin position="92"/>
        <end position="156"/>
    </location>
</feature>
<dbReference type="eggNOG" id="KOG3224">
    <property type="taxonomic scope" value="Eukaryota"/>
</dbReference>
<evidence type="ECO:0000313" key="4">
    <source>
        <dbReference type="Proteomes" id="UP000000689"/>
    </source>
</evidence>
<name>G0W395_NAUDC</name>
<dbReference type="HOGENOM" id="CLU_039187_0_2_1"/>
<evidence type="ECO:0000313" key="3">
    <source>
        <dbReference type="EMBL" id="CCD22283.1"/>
    </source>
</evidence>
<feature type="compositionally biased region" description="Polar residues" evidence="2">
    <location>
        <begin position="1"/>
        <end position="10"/>
    </location>
</feature>
<evidence type="ECO:0008006" key="5">
    <source>
        <dbReference type="Google" id="ProtNLM"/>
    </source>
</evidence>
<sequence length="447" mass="50456">MSSPNNTTIPLGTPTTNNDVNSNDNKNNKDTLNSSSSSSSSSSTATATSPRSSSSSRFSIRNHTTTTTTTSSSSLPFSSRGINTLQINSARQMHARTIRARQPQTATNIQSSFSSSSTTFQPPKRFLPPSKPSSSSSSSSSSSPLPPPPPSKHVCNNPNNPSCSNCGSIIIPAPVATLPIIDNPSMLINNNEWKISSKKGTILNAQEIDHWITNELSFDTLPEMIFGNNFIKLENLKHNWSLSFNALDSLKMVNTNTEIKDIIKVSYSDKWVDHVNRNSMKNFDWTYSTKYKGTEIFNGENLEKKKLQLDNDVQLPMDKLSRLDKILFFDDMILFEDELADNGISVLNVKIRVMEERLLILSRFFLRVDNVICRIYETRVYVEFNDNLIIREFKEFQDDYKNILDKAIRQSMNKKSTYKDSKAAMRDSNWVVQNMPLINRECESLRL</sequence>
<dbReference type="InterPro" id="IPR051330">
    <property type="entry name" value="Phosphatase_reg/MetRdx"/>
</dbReference>
<proteinExistence type="inferred from homology"/>
<accession>G0W395</accession>
<dbReference type="STRING" id="1071378.G0W395"/>
<keyword evidence="4" id="KW-1185">Reference proteome</keyword>
<evidence type="ECO:0000256" key="1">
    <source>
        <dbReference type="ARBA" id="ARBA00006658"/>
    </source>
</evidence>
<evidence type="ECO:0000256" key="2">
    <source>
        <dbReference type="SAM" id="MobiDB-lite"/>
    </source>
</evidence>
<dbReference type="GO" id="GO:1904262">
    <property type="term" value="P:negative regulation of TORC1 signaling"/>
    <property type="evidence" value="ECO:0007669"/>
    <property type="project" value="EnsemblFungi"/>
</dbReference>
<feature type="compositionally biased region" description="Low complexity" evidence="2">
    <location>
        <begin position="13"/>
        <end position="57"/>
    </location>
</feature>
<feature type="compositionally biased region" description="Low complexity" evidence="2">
    <location>
        <begin position="64"/>
        <end position="74"/>
    </location>
</feature>
<dbReference type="PANTHER" id="PTHR21021">
    <property type="entry name" value="GAF/PUTATIVE CYTOSKELETAL PROTEIN"/>
    <property type="match status" value="1"/>
</dbReference>
<feature type="compositionally biased region" description="Low complexity" evidence="2">
    <location>
        <begin position="110"/>
        <end position="123"/>
    </location>
</feature>
<dbReference type="KEGG" id="ndi:NDAI_0A01250"/>
<comment type="similarity">
    <text evidence="1">Belongs to the TIP41 family.</text>
</comment>
<dbReference type="OrthoDB" id="10253878at2759"/>
<dbReference type="GO" id="GO:0031929">
    <property type="term" value="P:TOR signaling"/>
    <property type="evidence" value="ECO:0007669"/>
    <property type="project" value="TreeGrafter"/>
</dbReference>
<reference evidence="3 4" key="1">
    <citation type="journal article" date="2011" name="Proc. Natl. Acad. Sci. U.S.A.">
        <title>Evolutionary erosion of yeast sex chromosomes by mating-type switching accidents.</title>
        <authorList>
            <person name="Gordon J.L."/>
            <person name="Armisen D."/>
            <person name="Proux-Wera E."/>
            <person name="Oheigeartaigh S.S."/>
            <person name="Byrne K.P."/>
            <person name="Wolfe K.H."/>
        </authorList>
    </citation>
    <scope>NUCLEOTIDE SEQUENCE [LARGE SCALE GENOMIC DNA]</scope>
    <source>
        <strain evidence="4">ATCC 10597 / BCRC 20456 / CBS 421 / NBRC 0211 / NRRL Y-12639</strain>
    </source>
</reference>